<organism evidence="6 7">
    <name type="scientific">Globicatella sulfidifaciens DSM 15739</name>
    <dbReference type="NCBI Taxonomy" id="1121925"/>
    <lineage>
        <taxon>Bacteria</taxon>
        <taxon>Bacillati</taxon>
        <taxon>Bacillota</taxon>
        <taxon>Bacilli</taxon>
        <taxon>Lactobacillales</taxon>
        <taxon>Aerococcaceae</taxon>
        <taxon>Globicatella</taxon>
    </lineage>
</organism>
<dbReference type="SUPFAM" id="SSF52768">
    <property type="entry name" value="Arginase/deacetylase"/>
    <property type="match status" value="1"/>
</dbReference>
<dbReference type="InterPro" id="IPR023696">
    <property type="entry name" value="Ureohydrolase_dom_sf"/>
</dbReference>
<dbReference type="OrthoDB" id="9788689at2"/>
<protein>
    <submittedName>
        <fullName evidence="6">Agmatinase</fullName>
    </submittedName>
</protein>
<proteinExistence type="inferred from homology"/>
<evidence type="ECO:0000313" key="6">
    <source>
        <dbReference type="EMBL" id="SJZ72613.1"/>
    </source>
</evidence>
<feature type="binding site" evidence="4">
    <location>
        <position position="135"/>
    </location>
    <ligand>
        <name>Mn(2+)</name>
        <dbReference type="ChEBI" id="CHEBI:29035"/>
        <label>1</label>
    </ligand>
</feature>
<dbReference type="InterPro" id="IPR005925">
    <property type="entry name" value="Agmatinase-rel"/>
</dbReference>
<comment type="cofactor">
    <cofactor evidence="4">
        <name>Mn(2+)</name>
        <dbReference type="ChEBI" id="CHEBI:29035"/>
    </cofactor>
    <text evidence="4">Binds 2 manganese ions per subunit.</text>
</comment>
<dbReference type="RefSeq" id="WP_078756309.1">
    <property type="nucleotide sequence ID" value="NZ_FUWO01000015.1"/>
</dbReference>
<dbReference type="AlphaFoldDB" id="A0A1T4N008"/>
<evidence type="ECO:0000256" key="3">
    <source>
        <dbReference type="ARBA" id="ARBA00022801"/>
    </source>
</evidence>
<evidence type="ECO:0000256" key="2">
    <source>
        <dbReference type="ARBA" id="ARBA00022723"/>
    </source>
</evidence>
<dbReference type="GO" id="GO:0046872">
    <property type="term" value="F:metal ion binding"/>
    <property type="evidence" value="ECO:0007669"/>
    <property type="project" value="UniProtKB-KW"/>
</dbReference>
<dbReference type="EMBL" id="FUWO01000015">
    <property type="protein sequence ID" value="SJZ72613.1"/>
    <property type="molecule type" value="Genomic_DNA"/>
</dbReference>
<feature type="binding site" evidence="4">
    <location>
        <position position="210"/>
    </location>
    <ligand>
        <name>Mn(2+)</name>
        <dbReference type="ChEBI" id="CHEBI:29035"/>
        <label>1</label>
    </ligand>
</feature>
<dbReference type="Gene3D" id="3.40.800.10">
    <property type="entry name" value="Ureohydrolase domain"/>
    <property type="match status" value="1"/>
</dbReference>
<keyword evidence="7" id="KW-1185">Reference proteome</keyword>
<dbReference type="InterPro" id="IPR020855">
    <property type="entry name" value="Ureohydrolase_Mn_BS"/>
</dbReference>
<sequence>MKPNIETFIACDASFEEATTVIFGAPYDSTTSNRPGTRFAPKAIRNDSFGLETYSPYQDKDLSEVKIFDSGDLELSFGRVDLALQDIENHAREILSAGKRPLMIGGEHLVTLGQFRAVAEKYPDVCVIQLDAHTDLRQEYLGAELSHATIIRRIWDMVGDDRIYQLGIRSGEKAEFEFAKEHTHLTKFNLTGLSKAIADLKDKPVYLTIDLDVLDPSAFPGTGTPEAGGIDFMTLLQAIIDIAQLNVVAIDVNELSPHYDLSGASTALATKIIREILLAFN</sequence>
<evidence type="ECO:0000256" key="5">
    <source>
        <dbReference type="RuleBase" id="RU003684"/>
    </source>
</evidence>
<evidence type="ECO:0000313" key="7">
    <source>
        <dbReference type="Proteomes" id="UP000189941"/>
    </source>
</evidence>
<gene>
    <name evidence="6" type="ORF">SAMN02746011_01604</name>
</gene>
<dbReference type="GO" id="GO:0033389">
    <property type="term" value="P:putrescine biosynthetic process from arginine, via agmatine"/>
    <property type="evidence" value="ECO:0007669"/>
    <property type="project" value="TreeGrafter"/>
</dbReference>
<dbReference type="CDD" id="cd11593">
    <property type="entry name" value="Agmatinase-like_2"/>
    <property type="match status" value="1"/>
</dbReference>
<dbReference type="GO" id="GO:0008783">
    <property type="term" value="F:agmatinase activity"/>
    <property type="evidence" value="ECO:0007669"/>
    <property type="project" value="TreeGrafter"/>
</dbReference>
<dbReference type="PROSITE" id="PS51409">
    <property type="entry name" value="ARGINASE_2"/>
    <property type="match status" value="1"/>
</dbReference>
<dbReference type="NCBIfam" id="TIGR01230">
    <property type="entry name" value="agmatinase"/>
    <property type="match status" value="1"/>
</dbReference>
<accession>A0A1T4N008</accession>
<name>A0A1T4N008_9LACT</name>
<dbReference type="Pfam" id="PF00491">
    <property type="entry name" value="Arginase"/>
    <property type="match status" value="1"/>
</dbReference>
<dbReference type="STRING" id="1121925.SAMN02746011_01604"/>
<reference evidence="7" key="1">
    <citation type="submission" date="2017-02" db="EMBL/GenBank/DDBJ databases">
        <authorList>
            <person name="Varghese N."/>
            <person name="Submissions S."/>
        </authorList>
    </citation>
    <scope>NUCLEOTIDE SEQUENCE [LARGE SCALE GENOMIC DNA]</scope>
    <source>
        <strain evidence="7">DSM 15739</strain>
    </source>
</reference>
<keyword evidence="3 5" id="KW-0378">Hydrolase</keyword>
<comment type="similarity">
    <text evidence="1">Belongs to the arginase family. Agmatinase subfamily.</text>
</comment>
<feature type="binding site" evidence="4">
    <location>
        <position position="212"/>
    </location>
    <ligand>
        <name>Mn(2+)</name>
        <dbReference type="ChEBI" id="CHEBI:29035"/>
        <label>1</label>
    </ligand>
</feature>
<dbReference type="PANTHER" id="PTHR11358">
    <property type="entry name" value="ARGINASE/AGMATINASE"/>
    <property type="match status" value="1"/>
</dbReference>
<feature type="binding site" evidence="4">
    <location>
        <position position="108"/>
    </location>
    <ligand>
        <name>Mn(2+)</name>
        <dbReference type="ChEBI" id="CHEBI:29035"/>
        <label>1</label>
    </ligand>
</feature>
<dbReference type="InterPro" id="IPR006035">
    <property type="entry name" value="Ureohydrolase"/>
</dbReference>
<dbReference type="PROSITE" id="PS01053">
    <property type="entry name" value="ARGINASE_1"/>
    <property type="match status" value="1"/>
</dbReference>
<evidence type="ECO:0000256" key="1">
    <source>
        <dbReference type="ARBA" id="ARBA00009227"/>
    </source>
</evidence>
<feature type="binding site" evidence="4">
    <location>
        <position position="131"/>
    </location>
    <ligand>
        <name>Mn(2+)</name>
        <dbReference type="ChEBI" id="CHEBI:29035"/>
        <label>1</label>
    </ligand>
</feature>
<dbReference type="Proteomes" id="UP000189941">
    <property type="component" value="Unassembled WGS sequence"/>
</dbReference>
<dbReference type="PIRSF" id="PIRSF036979">
    <property type="entry name" value="Arginase"/>
    <property type="match status" value="1"/>
</dbReference>
<feature type="binding site" evidence="4">
    <location>
        <position position="133"/>
    </location>
    <ligand>
        <name>Mn(2+)</name>
        <dbReference type="ChEBI" id="CHEBI:29035"/>
        <label>1</label>
    </ligand>
</feature>
<evidence type="ECO:0000256" key="4">
    <source>
        <dbReference type="PIRSR" id="PIRSR036979-1"/>
    </source>
</evidence>
<dbReference type="PANTHER" id="PTHR11358:SF26">
    <property type="entry name" value="GUANIDINO ACID HYDROLASE, MITOCHONDRIAL"/>
    <property type="match status" value="1"/>
</dbReference>
<keyword evidence="4" id="KW-0464">Manganese</keyword>
<keyword evidence="2 4" id="KW-0479">Metal-binding</keyword>